<dbReference type="RefSeq" id="WP_176691282.1">
    <property type="nucleotide sequence ID" value="NZ_NMVR01000124.1"/>
</dbReference>
<evidence type="ECO:0000313" key="2">
    <source>
        <dbReference type="Proteomes" id="UP000231328"/>
    </source>
</evidence>
<sequence length="85" mass="9421">VPLSVRPQLLSIDFNIEALAFVPGPDGTRGRRIHVLGREVRDRPGLVEYLSPAFGSRVALDGYCKANFDAVLHLAYPDHQQWGHA</sequence>
<feature type="non-terminal residue" evidence="1">
    <location>
        <position position="1"/>
    </location>
</feature>
<reference evidence="1 2" key="1">
    <citation type="submission" date="2017-07" db="EMBL/GenBank/DDBJ databases">
        <title>Draft genome sequence of Enterobacter cloacae ST128, a clinical strain coproducing KPC-2 and NDM-1 carbapenemases.</title>
        <authorList>
            <person name="Li X."/>
        </authorList>
    </citation>
    <scope>NUCLEOTIDE SEQUENCE [LARGE SCALE GENOMIC DNA]</scope>
    <source>
        <strain evidence="1 2">HBY</strain>
    </source>
</reference>
<dbReference type="Proteomes" id="UP000231328">
    <property type="component" value="Unassembled WGS sequence"/>
</dbReference>
<name>A0AAP8GGD3_9ENTR</name>
<accession>A0AAP8GGD3</accession>
<dbReference type="AlphaFoldDB" id="A0AAP8GGD3"/>
<dbReference type="EMBL" id="NMVR01000124">
    <property type="protein sequence ID" value="PJG36537.1"/>
    <property type="molecule type" value="Genomic_DNA"/>
</dbReference>
<organism evidence="1 2">
    <name type="scientific">Enterobacter hormaechei</name>
    <dbReference type="NCBI Taxonomy" id="158836"/>
    <lineage>
        <taxon>Bacteria</taxon>
        <taxon>Pseudomonadati</taxon>
        <taxon>Pseudomonadota</taxon>
        <taxon>Gammaproteobacteria</taxon>
        <taxon>Enterobacterales</taxon>
        <taxon>Enterobacteriaceae</taxon>
        <taxon>Enterobacter</taxon>
        <taxon>Enterobacter cloacae complex</taxon>
    </lineage>
</organism>
<protein>
    <submittedName>
        <fullName evidence="1">Uncharacterized protein</fullName>
    </submittedName>
</protein>
<proteinExistence type="predicted"/>
<evidence type="ECO:0000313" key="1">
    <source>
        <dbReference type="EMBL" id="PJG36537.1"/>
    </source>
</evidence>
<gene>
    <name evidence="1" type="ORF">CGZ54_27760</name>
</gene>
<comment type="caution">
    <text evidence="1">The sequence shown here is derived from an EMBL/GenBank/DDBJ whole genome shotgun (WGS) entry which is preliminary data.</text>
</comment>